<proteinExistence type="predicted"/>
<dbReference type="EMBL" id="LCUC01000007">
    <property type="protein sequence ID" value="KKY39835.1"/>
    <property type="molecule type" value="Genomic_DNA"/>
</dbReference>
<gene>
    <name evidence="2" type="ORF">UCDDA912_g00150</name>
</gene>
<evidence type="ECO:0000256" key="1">
    <source>
        <dbReference type="SAM" id="SignalP"/>
    </source>
</evidence>
<feature type="signal peptide" evidence="1">
    <location>
        <begin position="1"/>
        <end position="21"/>
    </location>
</feature>
<comment type="caution">
    <text evidence="2">The sequence shown here is derived from an EMBL/GenBank/DDBJ whole genome shotgun (WGS) entry which is preliminary data.</text>
</comment>
<dbReference type="Proteomes" id="UP000034680">
    <property type="component" value="Unassembled WGS sequence"/>
</dbReference>
<reference evidence="2 3" key="2">
    <citation type="submission" date="2015-05" db="EMBL/GenBank/DDBJ databases">
        <authorList>
            <person name="Morales-Cruz A."/>
            <person name="Amrine K.C."/>
            <person name="Cantu D."/>
        </authorList>
    </citation>
    <scope>NUCLEOTIDE SEQUENCE [LARGE SCALE GENOMIC DNA]</scope>
    <source>
        <strain evidence="2">DA912</strain>
    </source>
</reference>
<organism evidence="2 3">
    <name type="scientific">Diaporthe ampelina</name>
    <dbReference type="NCBI Taxonomy" id="1214573"/>
    <lineage>
        <taxon>Eukaryota</taxon>
        <taxon>Fungi</taxon>
        <taxon>Dikarya</taxon>
        <taxon>Ascomycota</taxon>
        <taxon>Pezizomycotina</taxon>
        <taxon>Sordariomycetes</taxon>
        <taxon>Sordariomycetidae</taxon>
        <taxon>Diaporthales</taxon>
        <taxon>Diaporthaceae</taxon>
        <taxon>Diaporthe</taxon>
    </lineage>
</organism>
<accession>A0A0G2IGP4</accession>
<evidence type="ECO:0000313" key="2">
    <source>
        <dbReference type="EMBL" id="KKY39835.1"/>
    </source>
</evidence>
<keyword evidence="1" id="KW-0732">Signal</keyword>
<sequence length="131" mass="14369">MQFTSSFVSLLLAAATTGVQALPSSPIEQRQEAPRLYVKFWSDTSCGADGGFWVEDTVWLQEPVGTCIDVEVWRDFGSTEIVTNTATHDLHAYSLDNCNGTGPNANYYDVPAGSTTDPHCYSQHVESVKFI</sequence>
<protein>
    <submittedName>
        <fullName evidence="2">Uncharacterized protein</fullName>
    </submittedName>
</protein>
<evidence type="ECO:0000313" key="3">
    <source>
        <dbReference type="Proteomes" id="UP000034680"/>
    </source>
</evidence>
<dbReference type="OrthoDB" id="3664114at2759"/>
<keyword evidence="3" id="KW-1185">Reference proteome</keyword>
<feature type="chain" id="PRO_5002545686" evidence="1">
    <location>
        <begin position="22"/>
        <end position="131"/>
    </location>
</feature>
<name>A0A0G2IGP4_9PEZI</name>
<reference evidence="2 3" key="1">
    <citation type="submission" date="2015-05" db="EMBL/GenBank/DDBJ databases">
        <title>Distinctive expansion of gene families associated with plant cell wall degradation and secondary metabolism in the genomes of grapevine trunk pathogens.</title>
        <authorList>
            <person name="Lawrence D.P."/>
            <person name="Travadon R."/>
            <person name="Rolshausen P.E."/>
            <person name="Baumgartner K."/>
        </authorList>
    </citation>
    <scope>NUCLEOTIDE SEQUENCE [LARGE SCALE GENOMIC DNA]</scope>
    <source>
        <strain evidence="2">DA912</strain>
    </source>
</reference>
<dbReference type="AlphaFoldDB" id="A0A0G2IGP4"/>